<sequence>MKTRSFVSCSTVLLTLVLASCGGSKTASTTTAESTTTVAPTTVAPETTVAPTTVAPETTAAPTTAAPTVSTIADIPEAHAEIVAVWEKFFDNKTAAEERIPLLENADKLTETITQAVASPMLKQVTATVSAVAFESETRALVTFNVLLNGAAAMTGSQGVAVLVDGKWLVSQESFCTLVAFGGITIGCE</sequence>
<accession>A0A6J7MHW9</accession>
<dbReference type="PROSITE" id="PS51257">
    <property type="entry name" value="PROKAR_LIPOPROTEIN"/>
    <property type="match status" value="1"/>
</dbReference>
<dbReference type="EMBL" id="CAFBON010000035">
    <property type="protein sequence ID" value="CAB4980317.1"/>
    <property type="molecule type" value="Genomic_DNA"/>
</dbReference>
<evidence type="ECO:0000256" key="1">
    <source>
        <dbReference type="ARBA" id="ARBA00022729"/>
    </source>
</evidence>
<feature type="domain" description="Low molecular weight antigen MTB12-like C-terminal" evidence="2">
    <location>
        <begin position="76"/>
        <end position="183"/>
    </location>
</feature>
<dbReference type="InterPro" id="IPR058644">
    <property type="entry name" value="Mtb12-like_C"/>
</dbReference>
<proteinExistence type="predicted"/>
<name>A0A6J7MHW9_9ZZZZ</name>
<gene>
    <name evidence="3" type="ORF">UFOPK3954_00498</name>
</gene>
<reference evidence="3" key="1">
    <citation type="submission" date="2020-05" db="EMBL/GenBank/DDBJ databases">
        <authorList>
            <person name="Chiriac C."/>
            <person name="Salcher M."/>
            <person name="Ghai R."/>
            <person name="Kavagutti S V."/>
        </authorList>
    </citation>
    <scope>NUCLEOTIDE SEQUENCE</scope>
</reference>
<evidence type="ECO:0000259" key="2">
    <source>
        <dbReference type="Pfam" id="PF26580"/>
    </source>
</evidence>
<evidence type="ECO:0000313" key="3">
    <source>
        <dbReference type="EMBL" id="CAB4980317.1"/>
    </source>
</evidence>
<protein>
    <submittedName>
        <fullName evidence="3">Unannotated protein</fullName>
    </submittedName>
</protein>
<keyword evidence="1" id="KW-0732">Signal</keyword>
<dbReference type="AlphaFoldDB" id="A0A6J7MHW9"/>
<dbReference type="Pfam" id="PF26580">
    <property type="entry name" value="Mtb12_C"/>
    <property type="match status" value="1"/>
</dbReference>
<organism evidence="3">
    <name type="scientific">freshwater metagenome</name>
    <dbReference type="NCBI Taxonomy" id="449393"/>
    <lineage>
        <taxon>unclassified sequences</taxon>
        <taxon>metagenomes</taxon>
        <taxon>ecological metagenomes</taxon>
    </lineage>
</organism>